<protein>
    <submittedName>
        <fullName evidence="2">Uncharacterized protein</fullName>
    </submittedName>
</protein>
<keyword evidence="3" id="KW-1185">Reference proteome</keyword>
<comment type="caution">
    <text evidence="2">The sequence shown here is derived from an EMBL/GenBank/DDBJ whole genome shotgun (WGS) entry which is preliminary data.</text>
</comment>
<evidence type="ECO:0000313" key="2">
    <source>
        <dbReference type="EMBL" id="MEZ3162561.1"/>
    </source>
</evidence>
<evidence type="ECO:0000256" key="1">
    <source>
        <dbReference type="SAM" id="MobiDB-lite"/>
    </source>
</evidence>
<dbReference type="EMBL" id="JBEDNY010000001">
    <property type="protein sequence ID" value="MEZ3162561.1"/>
    <property type="molecule type" value="Genomic_DNA"/>
</dbReference>
<proteinExistence type="predicted"/>
<evidence type="ECO:0000313" key="3">
    <source>
        <dbReference type="Proteomes" id="UP001567572"/>
    </source>
</evidence>
<accession>A0ABD5LX17</accession>
<dbReference type="Proteomes" id="UP001567572">
    <property type="component" value="Unassembled WGS sequence"/>
</dbReference>
<dbReference type="AlphaFoldDB" id="A0ABD5LX17"/>
<organism evidence="2 3">
    <name type="scientific">Halorubrum miltondacostae</name>
    <dbReference type="NCBI Taxonomy" id="3076378"/>
    <lineage>
        <taxon>Archaea</taxon>
        <taxon>Methanobacteriati</taxon>
        <taxon>Methanobacteriota</taxon>
        <taxon>Stenosarchaea group</taxon>
        <taxon>Halobacteria</taxon>
        <taxon>Halobacteriales</taxon>
        <taxon>Haloferacaceae</taxon>
        <taxon>Halorubrum</taxon>
    </lineage>
</organism>
<feature type="region of interest" description="Disordered" evidence="1">
    <location>
        <begin position="180"/>
        <end position="199"/>
    </location>
</feature>
<reference evidence="2 3" key="1">
    <citation type="submission" date="2024-06" db="EMBL/GenBank/DDBJ databases">
        <title>Halorubrum miltondacostae sp. nov., a potential PHA producer isolated from an inland solar saltern in Rio Maior, Portugal.</title>
        <authorList>
            <person name="Albuquerque L."/>
            <person name="Viver T."/>
            <person name="Barroso C."/>
            <person name="Claudino R."/>
            <person name="Galvan M."/>
            <person name="Simoes G."/>
            <person name="Lobo Da Cunha A."/>
            <person name="Egas C."/>
        </authorList>
    </citation>
    <scope>NUCLEOTIDE SEQUENCE [LARGE SCALE GENOMIC DNA]</scope>
    <source>
        <strain evidence="2 3">RMP-11</strain>
    </source>
</reference>
<gene>
    <name evidence="2" type="ORF">ABNG04_01500</name>
</gene>
<name>A0ABD5LX17_9EURY</name>
<dbReference type="RefSeq" id="WP_371159424.1">
    <property type="nucleotide sequence ID" value="NZ_JBEDNX010000010.1"/>
</dbReference>
<sequence length="232" mass="24653">MNVELRVECPDSDDTVTIAEGTLREVFDGLRANAGEPLRCSGETARCFEPGEAVELVLEVSSSGTTEDSASELEFYAEQRRYNAGATTPSDSLAQCDMGDETTPSEGISWIAFCSGSDVTLALTILDFGDLDDDGAPRSLTWETDAGVKYVVVKSGQNLTIYDYSGGSTTTDTVTTGGNDDADFYGSAPSDSRSSDPCEMAAEKFGSGSFSSSGTSVKLEWDEKNETFTENS</sequence>